<feature type="transmembrane region" description="Helical" evidence="6">
    <location>
        <begin position="12"/>
        <end position="30"/>
    </location>
</feature>
<accession>A0A135S145</accession>
<dbReference type="GO" id="GO:0016020">
    <property type="term" value="C:membrane"/>
    <property type="evidence" value="ECO:0007669"/>
    <property type="project" value="UniProtKB-SubCell"/>
</dbReference>
<organism evidence="8 9">
    <name type="scientific">Colletotrichum simmondsii</name>
    <dbReference type="NCBI Taxonomy" id="703756"/>
    <lineage>
        <taxon>Eukaryota</taxon>
        <taxon>Fungi</taxon>
        <taxon>Dikarya</taxon>
        <taxon>Ascomycota</taxon>
        <taxon>Pezizomycotina</taxon>
        <taxon>Sordariomycetes</taxon>
        <taxon>Hypocreomycetidae</taxon>
        <taxon>Glomerellales</taxon>
        <taxon>Glomerellaceae</taxon>
        <taxon>Colletotrichum</taxon>
        <taxon>Colletotrichum acutatum species complex</taxon>
    </lineage>
</organism>
<evidence type="ECO:0000259" key="7">
    <source>
        <dbReference type="Pfam" id="PF14378"/>
    </source>
</evidence>
<protein>
    <submittedName>
        <fullName evidence="8">Integral membrane protein</fullName>
    </submittedName>
</protein>
<dbReference type="PANTHER" id="PTHR31310:SF16">
    <property type="entry name" value="INOSITOLPHOSPHOTRANSFERASE AUR1_IPT1 DOMAIN-CONTAINING PROTEIN"/>
    <property type="match status" value="1"/>
</dbReference>
<dbReference type="CDD" id="cd03386">
    <property type="entry name" value="PAP2_Aur1_like"/>
    <property type="match status" value="1"/>
</dbReference>
<dbReference type="OrthoDB" id="2566866at2759"/>
<feature type="transmembrane region" description="Helical" evidence="6">
    <location>
        <begin position="243"/>
        <end position="263"/>
    </location>
</feature>
<dbReference type="InterPro" id="IPR026841">
    <property type="entry name" value="Aur1/Ipt1"/>
</dbReference>
<keyword evidence="4 6" id="KW-0472">Membrane</keyword>
<dbReference type="Proteomes" id="UP000070328">
    <property type="component" value="Unassembled WGS sequence"/>
</dbReference>
<feature type="transmembrane region" description="Helical" evidence="6">
    <location>
        <begin position="283"/>
        <end position="309"/>
    </location>
</feature>
<feature type="domain" description="Inositolphosphotransferase Aur1/Ipt1" evidence="7">
    <location>
        <begin position="130"/>
        <end position="309"/>
    </location>
</feature>
<proteinExistence type="predicted"/>
<feature type="transmembrane region" description="Helical" evidence="6">
    <location>
        <begin position="82"/>
        <end position="102"/>
    </location>
</feature>
<evidence type="ECO:0000256" key="2">
    <source>
        <dbReference type="ARBA" id="ARBA00022692"/>
    </source>
</evidence>
<evidence type="ECO:0000256" key="4">
    <source>
        <dbReference type="ARBA" id="ARBA00023136"/>
    </source>
</evidence>
<comment type="subcellular location">
    <subcellularLocation>
        <location evidence="1">Membrane</location>
        <topology evidence="1">Multi-pass membrane protein</topology>
    </subcellularLocation>
</comment>
<dbReference type="PANTHER" id="PTHR31310">
    <property type="match status" value="1"/>
</dbReference>
<dbReference type="Pfam" id="PF14378">
    <property type="entry name" value="PAP2_3"/>
    <property type="match status" value="1"/>
</dbReference>
<feature type="region of interest" description="Disordered" evidence="5">
    <location>
        <begin position="39"/>
        <end position="65"/>
    </location>
</feature>
<dbReference type="InterPro" id="IPR052185">
    <property type="entry name" value="IPC_Synthase-Related"/>
</dbReference>
<gene>
    <name evidence="8" type="ORF">CSIM01_06311</name>
</gene>
<sequence length="348" mass="39924">MFLYLHESNPHLTHFALLVIVFAFTIGTLINRRRLDRDDDVDSCERGSEDSSSRPTSPLLKPGMRAESGEVSRINSKLLVRFYNTFPFLAEIWYWNATYWIYQLLRAFSARMIAGNEAVFARARDHAISILKFEHFFGIDVELGVQKYVLTNMPWLMSYLAKIYYFHISLGIIFIIYCYTFLPPSTFQRIRRTIAMDNAIAFVIVTTYRCMPPRMLPAEYGFEDVLHGAKGGGNAWTHNKFQLTIAAMPSLHCGTALFLAWSICRFSPHRPLRLIAPLWPMAMLFTIVATANHFILDAMIGAMVPVIGWRFNRAVLVLLPLQNRVLEGLGLKTPEDEDNTPAYVPKEW</sequence>
<feature type="transmembrane region" description="Helical" evidence="6">
    <location>
        <begin position="163"/>
        <end position="182"/>
    </location>
</feature>
<evidence type="ECO:0000256" key="3">
    <source>
        <dbReference type="ARBA" id="ARBA00022989"/>
    </source>
</evidence>
<feature type="compositionally biased region" description="Basic and acidic residues" evidence="5">
    <location>
        <begin position="39"/>
        <end position="52"/>
    </location>
</feature>
<evidence type="ECO:0000256" key="6">
    <source>
        <dbReference type="SAM" id="Phobius"/>
    </source>
</evidence>
<evidence type="ECO:0000313" key="8">
    <source>
        <dbReference type="EMBL" id="KXH29578.1"/>
    </source>
</evidence>
<evidence type="ECO:0000256" key="1">
    <source>
        <dbReference type="ARBA" id="ARBA00004141"/>
    </source>
</evidence>
<evidence type="ECO:0000313" key="9">
    <source>
        <dbReference type="Proteomes" id="UP000070328"/>
    </source>
</evidence>
<keyword evidence="9" id="KW-1185">Reference proteome</keyword>
<dbReference type="AlphaFoldDB" id="A0A135S145"/>
<comment type="caution">
    <text evidence="8">The sequence shown here is derived from an EMBL/GenBank/DDBJ whole genome shotgun (WGS) entry which is preliminary data.</text>
</comment>
<evidence type="ECO:0000256" key="5">
    <source>
        <dbReference type="SAM" id="MobiDB-lite"/>
    </source>
</evidence>
<dbReference type="EMBL" id="JFBX01000750">
    <property type="protein sequence ID" value="KXH29578.1"/>
    <property type="molecule type" value="Genomic_DNA"/>
</dbReference>
<reference evidence="8 9" key="1">
    <citation type="submission" date="2014-02" db="EMBL/GenBank/DDBJ databases">
        <title>The genome sequence of Colletotrichum simmondsii CBS122122.</title>
        <authorList>
            <person name="Baroncelli R."/>
            <person name="Thon M.R."/>
        </authorList>
    </citation>
    <scope>NUCLEOTIDE SEQUENCE [LARGE SCALE GENOMIC DNA]</scope>
    <source>
        <strain evidence="8 9">CBS122122</strain>
    </source>
</reference>
<name>A0A135S145_9PEZI</name>
<keyword evidence="2 6" id="KW-0812">Transmembrane</keyword>
<keyword evidence="3 6" id="KW-1133">Transmembrane helix</keyword>